<sequence length="1646" mass="186598">MALELLPGEMRGYWKYHAPSKWFKQAKTGGKINNEKADLLLDSGAEVSILDAAFARKVGCYVDESRQQECVGIGEGVYVTKGRTKIKVTLAGSLVYFFDVWVGEMTGQDAILGMDFMVPAGIRLDLADGTLCLPDEIRIQLSGRRPLYGEHVSAVRLQELEVIEAGQKIEIPLRSKPSEKLWLTRGEHWIPTLVEGAGWRRYLQLTNISDRTRCLPAHTQVGMWLSGDRVPRRQGFVTVGSRRYAEWQNLVLQATTDTVSEEEALIVEPAGPMVDHPQYDPPKSILKRPAAVSNQIAKVSDRRPIENTQEPPMASQPLEDDQVCISEGGELFAEDVDSQMAVLPEVTTTTEDVKLEDIRIENDGKSTPEEVDRLRKIIWNRQHLLLGKGNALPPAARGVVCDIDTGDAKPVAQRVRRVAPQFRSKLSDLIKGLLSAKIIRVSSSPWASPIVVIIKKNGVDIRLCIDYRVVNSLTRLMVYPMPLVNDLLEDLDKVLWYCSLDMASGFWVVEMTERARMVSAFITPFGLFEWLRMPFGLKNAPQIYQRLLDNALYGYLRIPEGSDQSGAVDVFQAGEPDLDSGSPVLGRRSYIDDILVTAESWESLCDKVDRLLDACDRWNLSISVVKSSWGCRKVDYLGHRVSADGLEAHPKNLETLTSLPFPGTLRAMQSFLGSLNYYSRFIEDLAIYASILYELREVDFHEMSRNPSQKTGDEVPADEGRLTAQTDDRDKWDRALTAFEMLKNKIAMAPVLRHFDPDRVPVVVVYASDWAISAALVQEHDGTYMPVTFTSRTLKPNELNYGIVEKEILALLRILDVCYSTLVTRPIKVLTRHSTLAWLMRSTGLQGRLGNWAALLSPWTLEIVKCTRGEDEILGTIAASITPRENVDSILSSIAPRKQPRQQTPAVIPTVERDEELLVVSFDGSARVKRGGGACSAIVWKLPEWIVVAAESKYLPDLTVNEAEYQGLLLGFDLLSTLDRGRLIICGDSNLVIRQMRGEIECKAPGLTPLRRRALDRLRAWPAHEFLHVKRDWNQSADRLANTALHQQEGTVVTLKADHDDLVVLNRLQELLLPKDEGSVARMAATTRSRTRSKNSAEILQLDVVQSMRTDRILRAQNEEKWIVNLKAYLSGDLENLDAGEARACSKLADEYDVDDGGLLLYCPRAGRDDGDRDRLAKLVVPEDLQQDVLHHYHSSLEGGHQGVGRTYQRVRTHFHWRGLFKSVQRYVGQCVDCETGKGRPTLRGESPGNIQATYPFQYIAMDHIPSLPKSHKGNTELLIWVDLFTGYVIAKASASRTAQTIAESYEECVFRRFGASEAIRHDREPGFMSDFFRAFNRIVGQRQRATMAYRPQANGTAERMVQTLTRALKMYVADINQKDWDEYAERLTFALNTAYDRIRGETPFYLVHGWDARSTLEATLPLGSTRRRDAEPRRWRFNVQRQYQQARKLVNEALHDAIEGRAEQYNEDVSSHDIKAGDQVWLYLDRVKEGYARKLAHMWHGPFRVAETVDRHAVRLETAGTEYRLFPIVHVSKLKLVKSYPERPTSSLTNHDADRVDFDEGLLPEDSWERELEEDEYEVERIADVRSSKKTRYGRTRREYLVFWKGYDEPSWVDEIDLNCGALLRDFDRGRTDRNRFEAMQSHEE</sequence>
<evidence type="ECO:0000259" key="11">
    <source>
        <dbReference type="PROSITE" id="PS50878"/>
    </source>
</evidence>
<dbReference type="GO" id="GO:0006508">
    <property type="term" value="P:proteolysis"/>
    <property type="evidence" value="ECO:0007669"/>
    <property type="project" value="InterPro"/>
</dbReference>
<dbReference type="InterPro" id="IPR050951">
    <property type="entry name" value="Retrovirus_Pol_polyprotein"/>
</dbReference>
<dbReference type="PANTHER" id="PTHR37984:SF5">
    <property type="entry name" value="PROTEIN NYNRIN-LIKE"/>
    <property type="match status" value="1"/>
</dbReference>
<evidence type="ECO:0000313" key="15">
    <source>
        <dbReference type="Proteomes" id="UP000332933"/>
    </source>
</evidence>
<dbReference type="PROSITE" id="PS50994">
    <property type="entry name" value="INTEGRASE"/>
    <property type="match status" value="1"/>
</dbReference>
<keyword evidence="15" id="KW-1185">Reference proteome</keyword>
<name>A0A485LKK5_9STRA</name>
<dbReference type="GO" id="GO:0004523">
    <property type="term" value="F:RNA-DNA hybrid ribonuclease activity"/>
    <property type="evidence" value="ECO:0007669"/>
    <property type="project" value="InterPro"/>
</dbReference>
<dbReference type="CDD" id="cd09279">
    <property type="entry name" value="RNase_HI_like"/>
    <property type="match status" value="1"/>
</dbReference>
<dbReference type="InterPro" id="IPR036397">
    <property type="entry name" value="RNaseH_sf"/>
</dbReference>
<dbReference type="InterPro" id="IPR021109">
    <property type="entry name" value="Peptidase_aspartic_dom_sf"/>
</dbReference>
<dbReference type="InterPro" id="IPR002156">
    <property type="entry name" value="RNaseH_domain"/>
</dbReference>
<keyword evidence="3" id="KW-0548">Nucleotidyltransferase</keyword>
<dbReference type="InterPro" id="IPR043128">
    <property type="entry name" value="Rev_trsase/Diguanyl_cyclase"/>
</dbReference>
<keyword evidence="8" id="KW-0233">DNA recombination</keyword>
<dbReference type="GO" id="GO:0006310">
    <property type="term" value="P:DNA recombination"/>
    <property type="evidence" value="ECO:0007669"/>
    <property type="project" value="UniProtKB-KW"/>
</dbReference>
<keyword evidence="4" id="KW-0540">Nuclease</keyword>
<dbReference type="Gene3D" id="3.30.70.270">
    <property type="match status" value="2"/>
</dbReference>
<dbReference type="PANTHER" id="PTHR37984">
    <property type="entry name" value="PROTEIN CBG26694"/>
    <property type="match status" value="1"/>
</dbReference>
<dbReference type="OrthoDB" id="124389at2759"/>
<protein>
    <recommendedName>
        <fullName evidence="1">RNA-directed DNA polymerase</fullName>
        <ecNumber evidence="1">2.7.7.49</ecNumber>
    </recommendedName>
</protein>
<dbReference type="GO" id="GO:0015074">
    <property type="term" value="P:DNA integration"/>
    <property type="evidence" value="ECO:0007669"/>
    <property type="project" value="InterPro"/>
</dbReference>
<keyword evidence="2" id="KW-0808">Transferase</keyword>
<dbReference type="InterPro" id="IPR000477">
    <property type="entry name" value="RT_dom"/>
</dbReference>
<dbReference type="GO" id="GO:0003676">
    <property type="term" value="F:nucleic acid binding"/>
    <property type="evidence" value="ECO:0007669"/>
    <property type="project" value="InterPro"/>
</dbReference>
<keyword evidence="7" id="KW-0695">RNA-directed DNA polymerase</keyword>
<dbReference type="SUPFAM" id="SSF50630">
    <property type="entry name" value="Acid proteases"/>
    <property type="match status" value="1"/>
</dbReference>
<evidence type="ECO:0000256" key="8">
    <source>
        <dbReference type="ARBA" id="ARBA00023172"/>
    </source>
</evidence>
<dbReference type="Proteomes" id="UP000332933">
    <property type="component" value="Unassembled WGS sequence"/>
</dbReference>
<dbReference type="InterPro" id="IPR041588">
    <property type="entry name" value="Integrase_H2C2"/>
</dbReference>
<dbReference type="Pfam" id="PF17917">
    <property type="entry name" value="RT_RNaseH"/>
    <property type="match status" value="1"/>
</dbReference>
<dbReference type="EMBL" id="VJMH01007037">
    <property type="protein sequence ID" value="KAF0685871.1"/>
    <property type="molecule type" value="Genomic_DNA"/>
</dbReference>
<feature type="domain" description="Chromo" evidence="10">
    <location>
        <begin position="1578"/>
        <end position="1640"/>
    </location>
</feature>
<dbReference type="SMART" id="SM00298">
    <property type="entry name" value="CHROMO"/>
    <property type="match status" value="1"/>
</dbReference>
<evidence type="ECO:0000313" key="14">
    <source>
        <dbReference type="EMBL" id="VFT98960.1"/>
    </source>
</evidence>
<evidence type="ECO:0000256" key="4">
    <source>
        <dbReference type="ARBA" id="ARBA00022722"/>
    </source>
</evidence>
<dbReference type="EC" id="2.7.7.49" evidence="1"/>
<proteinExistence type="predicted"/>
<evidence type="ECO:0000256" key="5">
    <source>
        <dbReference type="ARBA" id="ARBA00022759"/>
    </source>
</evidence>
<evidence type="ECO:0000313" key="13">
    <source>
        <dbReference type="EMBL" id="KAF0685871.1"/>
    </source>
</evidence>
<dbReference type="Gene3D" id="1.10.340.70">
    <property type="match status" value="1"/>
</dbReference>
<evidence type="ECO:0000256" key="6">
    <source>
        <dbReference type="ARBA" id="ARBA00022801"/>
    </source>
</evidence>
<evidence type="ECO:0000256" key="2">
    <source>
        <dbReference type="ARBA" id="ARBA00022679"/>
    </source>
</evidence>
<dbReference type="SUPFAM" id="SSF53098">
    <property type="entry name" value="Ribonuclease H-like"/>
    <property type="match status" value="2"/>
</dbReference>
<evidence type="ECO:0000256" key="1">
    <source>
        <dbReference type="ARBA" id="ARBA00012493"/>
    </source>
</evidence>
<gene>
    <name evidence="14" type="primary">Aste57867_22295</name>
    <name evidence="13" type="ORF">As57867_022225</name>
    <name evidence="14" type="ORF">ASTE57867_22295</name>
</gene>
<evidence type="ECO:0000256" key="9">
    <source>
        <dbReference type="SAM" id="MobiDB-lite"/>
    </source>
</evidence>
<keyword evidence="6" id="KW-0378">Hydrolase</keyword>
<dbReference type="Pfam" id="PF17921">
    <property type="entry name" value="Integrase_H2C2"/>
    <property type="match status" value="1"/>
</dbReference>
<evidence type="ECO:0000256" key="3">
    <source>
        <dbReference type="ARBA" id="ARBA00022695"/>
    </source>
</evidence>
<feature type="domain" description="Integrase catalytic" evidence="12">
    <location>
        <begin position="1252"/>
        <end position="1412"/>
    </location>
</feature>
<reference evidence="13" key="2">
    <citation type="submission" date="2019-06" db="EMBL/GenBank/DDBJ databases">
        <title>Genomics analysis of Aphanomyces spp. identifies a new class of oomycete effector associated with host adaptation.</title>
        <authorList>
            <person name="Gaulin E."/>
        </authorList>
    </citation>
    <scope>NUCLEOTIDE SEQUENCE</scope>
    <source>
        <strain evidence="13">CBS 578.67</strain>
    </source>
</reference>
<dbReference type="InterPro" id="IPR041373">
    <property type="entry name" value="RT_RNaseH"/>
</dbReference>
<dbReference type="CDD" id="cd00303">
    <property type="entry name" value="retropepsin_like"/>
    <property type="match status" value="1"/>
</dbReference>
<dbReference type="Gene3D" id="2.40.70.10">
    <property type="entry name" value="Acid Proteases"/>
    <property type="match status" value="1"/>
</dbReference>
<dbReference type="Pfam" id="PF13975">
    <property type="entry name" value="gag-asp_proteas"/>
    <property type="match status" value="1"/>
</dbReference>
<dbReference type="Pfam" id="PF13456">
    <property type="entry name" value="RVT_3"/>
    <property type="match status" value="1"/>
</dbReference>
<dbReference type="InterPro" id="IPR001969">
    <property type="entry name" value="Aspartic_peptidase_AS"/>
</dbReference>
<evidence type="ECO:0000259" key="10">
    <source>
        <dbReference type="PROSITE" id="PS50013"/>
    </source>
</evidence>
<dbReference type="PROSITE" id="PS50013">
    <property type="entry name" value="CHROMO_2"/>
    <property type="match status" value="1"/>
</dbReference>
<dbReference type="Gene3D" id="2.40.50.40">
    <property type="match status" value="1"/>
</dbReference>
<dbReference type="SUPFAM" id="SSF54160">
    <property type="entry name" value="Chromo domain-like"/>
    <property type="match status" value="1"/>
</dbReference>
<evidence type="ECO:0000256" key="7">
    <source>
        <dbReference type="ARBA" id="ARBA00022918"/>
    </source>
</evidence>
<keyword evidence="5" id="KW-0255">Endonuclease</keyword>
<dbReference type="FunFam" id="1.10.340.70:FF:000001">
    <property type="entry name" value="Retrovirus-related Pol polyprotein from transposon gypsy-like Protein"/>
    <property type="match status" value="1"/>
</dbReference>
<dbReference type="PROSITE" id="PS00141">
    <property type="entry name" value="ASP_PROTEASE"/>
    <property type="match status" value="1"/>
</dbReference>
<dbReference type="CDD" id="cd01647">
    <property type="entry name" value="RT_LTR"/>
    <property type="match status" value="1"/>
</dbReference>
<accession>A0A485LKK5</accession>
<feature type="domain" description="Reverse transcriptase" evidence="11">
    <location>
        <begin position="435"/>
        <end position="641"/>
    </location>
</feature>
<dbReference type="Gene3D" id="3.10.10.10">
    <property type="entry name" value="HIV Type 1 Reverse Transcriptase, subunit A, domain 1"/>
    <property type="match status" value="1"/>
</dbReference>
<dbReference type="GO" id="GO:0003964">
    <property type="term" value="F:RNA-directed DNA polymerase activity"/>
    <property type="evidence" value="ECO:0007669"/>
    <property type="project" value="UniProtKB-KW"/>
</dbReference>
<dbReference type="InterPro" id="IPR012337">
    <property type="entry name" value="RNaseH-like_sf"/>
</dbReference>
<dbReference type="InterPro" id="IPR001584">
    <property type="entry name" value="Integrase_cat-core"/>
</dbReference>
<feature type="region of interest" description="Disordered" evidence="9">
    <location>
        <begin position="704"/>
        <end position="726"/>
    </location>
</feature>
<dbReference type="Gene3D" id="3.30.420.10">
    <property type="entry name" value="Ribonuclease H-like superfamily/Ribonuclease H"/>
    <property type="match status" value="2"/>
</dbReference>
<dbReference type="SUPFAM" id="SSF56672">
    <property type="entry name" value="DNA/RNA polymerases"/>
    <property type="match status" value="1"/>
</dbReference>
<dbReference type="Pfam" id="PF00078">
    <property type="entry name" value="RVT_1"/>
    <property type="match status" value="1"/>
</dbReference>
<evidence type="ECO:0000259" key="12">
    <source>
        <dbReference type="PROSITE" id="PS50994"/>
    </source>
</evidence>
<reference evidence="14 15" key="1">
    <citation type="submission" date="2019-03" db="EMBL/GenBank/DDBJ databases">
        <authorList>
            <person name="Gaulin E."/>
            <person name="Dumas B."/>
        </authorList>
    </citation>
    <scope>NUCLEOTIDE SEQUENCE [LARGE SCALE GENOMIC DNA]</scope>
    <source>
        <strain evidence="14">CBS 568.67</strain>
    </source>
</reference>
<dbReference type="InterPro" id="IPR016197">
    <property type="entry name" value="Chromo-like_dom_sf"/>
</dbReference>
<dbReference type="PROSITE" id="PS50878">
    <property type="entry name" value="RT_POL"/>
    <property type="match status" value="1"/>
</dbReference>
<organism evidence="14 15">
    <name type="scientific">Aphanomyces stellatus</name>
    <dbReference type="NCBI Taxonomy" id="120398"/>
    <lineage>
        <taxon>Eukaryota</taxon>
        <taxon>Sar</taxon>
        <taxon>Stramenopiles</taxon>
        <taxon>Oomycota</taxon>
        <taxon>Saprolegniomycetes</taxon>
        <taxon>Saprolegniales</taxon>
        <taxon>Verrucalvaceae</taxon>
        <taxon>Aphanomyces</taxon>
    </lineage>
</organism>
<dbReference type="EMBL" id="CAADRA010007063">
    <property type="protein sequence ID" value="VFT98960.1"/>
    <property type="molecule type" value="Genomic_DNA"/>
</dbReference>
<dbReference type="GO" id="GO:0004190">
    <property type="term" value="F:aspartic-type endopeptidase activity"/>
    <property type="evidence" value="ECO:0007669"/>
    <property type="project" value="InterPro"/>
</dbReference>
<dbReference type="InterPro" id="IPR043502">
    <property type="entry name" value="DNA/RNA_pol_sf"/>
</dbReference>
<dbReference type="CDD" id="cd00024">
    <property type="entry name" value="CD_CSD"/>
    <property type="match status" value="1"/>
</dbReference>
<dbReference type="InterPro" id="IPR000953">
    <property type="entry name" value="Chromo/chromo_shadow_dom"/>
</dbReference>